<evidence type="ECO:0000259" key="3">
    <source>
        <dbReference type="Pfam" id="PF18962"/>
    </source>
</evidence>
<reference evidence="5" key="1">
    <citation type="journal article" date="2019" name="Int. J. Syst. Evol. Microbiol.">
        <title>The Global Catalogue of Microorganisms (GCM) 10K type strain sequencing project: providing services to taxonomists for standard genome sequencing and annotation.</title>
        <authorList>
            <consortium name="The Broad Institute Genomics Platform"/>
            <consortium name="The Broad Institute Genome Sequencing Center for Infectious Disease"/>
            <person name="Wu L."/>
            <person name="Ma J."/>
        </authorList>
    </citation>
    <scope>NUCLEOTIDE SEQUENCE [LARGE SCALE GENOMIC DNA]</scope>
    <source>
        <strain evidence="5">CCUG 62952</strain>
    </source>
</reference>
<dbReference type="InterPro" id="IPR013431">
    <property type="entry name" value="Delta_60_rpt"/>
</dbReference>
<accession>A0ABW3D0D0</accession>
<dbReference type="Pfam" id="PF18962">
    <property type="entry name" value="Por_Secre_tail"/>
    <property type="match status" value="1"/>
</dbReference>
<dbReference type="RefSeq" id="WP_386407698.1">
    <property type="nucleotide sequence ID" value="NZ_JBHTJH010000008.1"/>
</dbReference>
<proteinExistence type="predicted"/>
<feature type="domain" description="Secretion system C-terminal sorting" evidence="3">
    <location>
        <begin position="419"/>
        <end position="485"/>
    </location>
</feature>
<dbReference type="InterPro" id="IPR026444">
    <property type="entry name" value="Secre_tail"/>
</dbReference>
<feature type="chain" id="PRO_5045772086" evidence="2">
    <location>
        <begin position="22"/>
        <end position="488"/>
    </location>
</feature>
<evidence type="ECO:0000313" key="4">
    <source>
        <dbReference type="EMBL" id="MFD0862530.1"/>
    </source>
</evidence>
<feature type="signal peptide" evidence="2">
    <location>
        <begin position="1"/>
        <end position="21"/>
    </location>
</feature>
<evidence type="ECO:0000313" key="5">
    <source>
        <dbReference type="Proteomes" id="UP001596978"/>
    </source>
</evidence>
<evidence type="ECO:0000256" key="2">
    <source>
        <dbReference type="SAM" id="SignalP"/>
    </source>
</evidence>
<dbReference type="Proteomes" id="UP001596978">
    <property type="component" value="Unassembled WGS sequence"/>
</dbReference>
<protein>
    <submittedName>
        <fullName evidence="4">T9SS type A sorting domain-containing protein</fullName>
    </submittedName>
</protein>
<dbReference type="Pfam" id="PF17164">
    <property type="entry name" value="DUF5122"/>
    <property type="match status" value="7"/>
</dbReference>
<keyword evidence="5" id="KW-1185">Reference proteome</keyword>
<name>A0ABW3D0D0_9FLAO</name>
<dbReference type="InterPro" id="IPR011043">
    <property type="entry name" value="Gal_Oxase/kelch_b-propeller"/>
</dbReference>
<dbReference type="Gene3D" id="2.80.10.50">
    <property type="match status" value="3"/>
</dbReference>
<dbReference type="SUPFAM" id="SSF101898">
    <property type="entry name" value="NHL repeat"/>
    <property type="match status" value="1"/>
</dbReference>
<dbReference type="NCBIfam" id="TIGR02608">
    <property type="entry name" value="delta_60_rpt"/>
    <property type="match status" value="6"/>
</dbReference>
<organism evidence="4 5">
    <name type="scientific">Sungkyunkwania multivorans</name>
    <dbReference type="NCBI Taxonomy" id="1173618"/>
    <lineage>
        <taxon>Bacteria</taxon>
        <taxon>Pseudomonadati</taxon>
        <taxon>Bacteroidota</taxon>
        <taxon>Flavobacteriia</taxon>
        <taxon>Flavobacteriales</taxon>
        <taxon>Flavobacteriaceae</taxon>
        <taxon>Sungkyunkwania</taxon>
    </lineage>
</organism>
<dbReference type="PANTHER" id="PTHR42754">
    <property type="entry name" value="ENDOGLUCANASE"/>
    <property type="match status" value="1"/>
</dbReference>
<keyword evidence="1 2" id="KW-0732">Signal</keyword>
<sequence length="488" mass="52329">MKLYISIVALMIITHLSFSQVGTLDTAFDIGSGASSNVESIAIQPDGKIIIAGSFTSYNGTSINRLARLHPDGSLDNSFNIGSGPSGIVYKVKVLPNGKIFIAGSISRYNDQDCDFIVKLNSDGSRDTSFTVVHNSNQSSPAYDFHVLPDGKVLLAGILNDFAESGTRTLVRLNADGSHDTTFNLGGAGFEANIAGVTPYIKTIDVQSDGKILVGGFFFRYNGVNSRYIARIDQDGSLDTTFQNGNTTFSGPSNEITAITVLDNDKILVGGENSSYNGDSVKNLMRLNADGTLDNAFSVLDAYNNYAVGISSPSQIAVASNGNIVVVGSRTSINGNPAKSIVLYDANGSLNTDFNAGMGLGPNSKLETCAIQEDGKILIGGIFQFNMYDTTPTNRLARINTGGILGVHELDLTTDTSIIYPNPSDHTLFISSKNSFIKYSIYSQIGQKIESNRFMSSMKIPIDHLNTGIYYLELIGSDRSGFTKFIKK</sequence>
<dbReference type="PANTHER" id="PTHR42754:SF1">
    <property type="entry name" value="LIPOPROTEIN"/>
    <property type="match status" value="1"/>
</dbReference>
<comment type="caution">
    <text evidence="4">The sequence shown here is derived from an EMBL/GenBank/DDBJ whole genome shotgun (WGS) entry which is preliminary data.</text>
</comment>
<dbReference type="EMBL" id="JBHTJH010000008">
    <property type="protein sequence ID" value="MFD0862530.1"/>
    <property type="molecule type" value="Genomic_DNA"/>
</dbReference>
<gene>
    <name evidence="4" type="ORF">ACFQ1M_09960</name>
</gene>
<dbReference type="NCBIfam" id="TIGR04183">
    <property type="entry name" value="Por_Secre_tail"/>
    <property type="match status" value="1"/>
</dbReference>
<dbReference type="SUPFAM" id="SSF50965">
    <property type="entry name" value="Galactose oxidase, central domain"/>
    <property type="match status" value="1"/>
</dbReference>
<evidence type="ECO:0000256" key="1">
    <source>
        <dbReference type="ARBA" id="ARBA00022729"/>
    </source>
</evidence>